<dbReference type="Proteomes" id="UP000176998">
    <property type="component" value="Unassembled WGS sequence"/>
</dbReference>
<dbReference type="AlphaFoldDB" id="A0A1G4AVE1"/>
<comment type="caution">
    <text evidence="1">The sequence shown here is derived from an EMBL/GenBank/DDBJ whole genome shotgun (WGS) entry which is preliminary data.</text>
</comment>
<dbReference type="GeneID" id="34564771"/>
<organism evidence="1 2">
    <name type="scientific">Colletotrichum orchidophilum</name>
    <dbReference type="NCBI Taxonomy" id="1209926"/>
    <lineage>
        <taxon>Eukaryota</taxon>
        <taxon>Fungi</taxon>
        <taxon>Dikarya</taxon>
        <taxon>Ascomycota</taxon>
        <taxon>Pezizomycotina</taxon>
        <taxon>Sordariomycetes</taxon>
        <taxon>Hypocreomycetidae</taxon>
        <taxon>Glomerellales</taxon>
        <taxon>Glomerellaceae</taxon>
        <taxon>Colletotrichum</taxon>
    </lineage>
</organism>
<dbReference type="RefSeq" id="XP_022470249.1">
    <property type="nucleotide sequence ID" value="XM_022623261.1"/>
</dbReference>
<accession>A0A1G4AVE1</accession>
<gene>
    <name evidence="1" type="ORF">CORC01_11638</name>
</gene>
<reference evidence="1 2" key="1">
    <citation type="submission" date="2016-09" db="EMBL/GenBank/DDBJ databases">
        <authorList>
            <person name="Capua I."/>
            <person name="De Benedictis P."/>
            <person name="Joannis T."/>
            <person name="Lombin L.H."/>
            <person name="Cattoli G."/>
        </authorList>
    </citation>
    <scope>NUCLEOTIDE SEQUENCE [LARGE SCALE GENOMIC DNA]</scope>
    <source>
        <strain evidence="1 2">IMI 309357</strain>
    </source>
</reference>
<dbReference type="EMBL" id="MJBS01000129">
    <property type="protein sequence ID" value="OHE93081.1"/>
    <property type="molecule type" value="Genomic_DNA"/>
</dbReference>
<sequence length="40" mass="4736">MPEFPSRLLNRTLIPFHFSPRCSRPQLISSRTKRTHTTPK</sequence>
<name>A0A1G4AVE1_9PEZI</name>
<keyword evidence="2" id="KW-1185">Reference proteome</keyword>
<evidence type="ECO:0000313" key="1">
    <source>
        <dbReference type="EMBL" id="OHE93081.1"/>
    </source>
</evidence>
<evidence type="ECO:0000313" key="2">
    <source>
        <dbReference type="Proteomes" id="UP000176998"/>
    </source>
</evidence>
<proteinExistence type="predicted"/>
<protein>
    <submittedName>
        <fullName evidence="1">Uncharacterized protein</fullName>
    </submittedName>
</protein>